<proteinExistence type="evidence at transcript level"/>
<dbReference type="InterPro" id="IPR036457">
    <property type="entry name" value="PPM-type-like_dom_sf"/>
</dbReference>
<organism evidence="2">
    <name type="scientific">Glycine max</name>
    <name type="common">Soybean</name>
    <name type="synonym">Glycine hispida</name>
    <dbReference type="NCBI Taxonomy" id="3847"/>
    <lineage>
        <taxon>Eukaryota</taxon>
        <taxon>Viridiplantae</taxon>
        <taxon>Streptophyta</taxon>
        <taxon>Embryophyta</taxon>
        <taxon>Tracheophyta</taxon>
        <taxon>Spermatophyta</taxon>
        <taxon>Magnoliopsida</taxon>
        <taxon>eudicotyledons</taxon>
        <taxon>Gunneridae</taxon>
        <taxon>Pentapetalae</taxon>
        <taxon>rosids</taxon>
        <taxon>fabids</taxon>
        <taxon>Fabales</taxon>
        <taxon>Fabaceae</taxon>
        <taxon>Papilionoideae</taxon>
        <taxon>50 kb inversion clade</taxon>
        <taxon>NPAAA clade</taxon>
        <taxon>indigoferoid/millettioid clade</taxon>
        <taxon>Phaseoleae</taxon>
        <taxon>Glycine</taxon>
        <taxon>Glycine subgen. Soja</taxon>
    </lineage>
</organism>
<dbReference type="Gene3D" id="3.60.40.10">
    <property type="entry name" value="PPM-type phosphatase domain"/>
    <property type="match status" value="1"/>
</dbReference>
<name>C6T8Y9_SOYBN</name>
<dbReference type="PANTHER" id="PTHR47992">
    <property type="entry name" value="PROTEIN PHOSPHATASE"/>
    <property type="match status" value="1"/>
</dbReference>
<protein>
    <recommendedName>
        <fullName evidence="1">PPM-type phosphatase domain-containing protein</fullName>
    </recommendedName>
</protein>
<dbReference type="GO" id="GO:0004722">
    <property type="term" value="F:protein serine/threonine phosphatase activity"/>
    <property type="evidence" value="ECO:0007669"/>
    <property type="project" value="InterPro"/>
</dbReference>
<dbReference type="AlphaFoldDB" id="C6T8Y9"/>
<dbReference type="InterPro" id="IPR001932">
    <property type="entry name" value="PPM-type_phosphatase-like_dom"/>
</dbReference>
<accession>C6T8Y9</accession>
<sequence>MSGGLGRGGSTAVTAILVNCHELIVANIGDSRAVLCKKGVAKQLSVDHEDIKNRGGFVSNFPGDVPRVDGRLAVSRAFGDKSLKKHLSSEPFVTVEIIEDDAEFVILASDGLWKVMSNQEAVNCIRNIKDARSSAKRLTEEAVNRKSTDDISCIVVKFQ</sequence>
<dbReference type="PROSITE" id="PS51746">
    <property type="entry name" value="PPM_2"/>
    <property type="match status" value="1"/>
</dbReference>
<evidence type="ECO:0000313" key="2">
    <source>
        <dbReference type="EMBL" id="ACU18291.1"/>
    </source>
</evidence>
<reference evidence="2" key="1">
    <citation type="submission" date="2009-08" db="EMBL/GenBank/DDBJ databases">
        <authorList>
            <person name="Cheung F."/>
            <person name="Xiao Y."/>
            <person name="Chan A."/>
            <person name="Moskal W."/>
            <person name="Town C.D."/>
        </authorList>
    </citation>
    <scope>NUCLEOTIDE SEQUENCE</scope>
</reference>
<dbReference type="Pfam" id="PF00481">
    <property type="entry name" value="PP2C"/>
    <property type="match status" value="1"/>
</dbReference>
<dbReference type="EMBL" id="BT093946">
    <property type="protein sequence ID" value="ACU18291.1"/>
    <property type="molecule type" value="mRNA"/>
</dbReference>
<evidence type="ECO:0000259" key="1">
    <source>
        <dbReference type="PROSITE" id="PS51746"/>
    </source>
</evidence>
<dbReference type="SUPFAM" id="SSF81606">
    <property type="entry name" value="PP2C-like"/>
    <property type="match status" value="1"/>
</dbReference>
<dbReference type="CDD" id="cd00143">
    <property type="entry name" value="PP2Cc"/>
    <property type="match status" value="1"/>
</dbReference>
<dbReference type="InterPro" id="IPR015655">
    <property type="entry name" value="PP2C"/>
</dbReference>
<feature type="domain" description="PPM-type phosphatase" evidence="1">
    <location>
        <begin position="1"/>
        <end position="158"/>
    </location>
</feature>
<dbReference type="SMART" id="SM00332">
    <property type="entry name" value="PP2Cc"/>
    <property type="match status" value="1"/>
</dbReference>